<dbReference type="STRING" id="74348.SAMN04488523_11091"/>
<proteinExistence type="inferred from homology"/>
<dbReference type="CDD" id="cd08497">
    <property type="entry name" value="MbnE-like"/>
    <property type="match status" value="1"/>
</dbReference>
<keyword evidence="3" id="KW-0732">Signal</keyword>
<dbReference type="Gene3D" id="3.40.190.10">
    <property type="entry name" value="Periplasmic binding protein-like II"/>
    <property type="match status" value="1"/>
</dbReference>
<evidence type="ECO:0000256" key="1">
    <source>
        <dbReference type="ARBA" id="ARBA00004418"/>
    </source>
</evidence>
<evidence type="ECO:0000256" key="4">
    <source>
        <dbReference type="SAM" id="Phobius"/>
    </source>
</evidence>
<protein>
    <submittedName>
        <fullName evidence="6">Microcin C transport system substrate-binding protein</fullName>
    </submittedName>
</protein>
<feature type="transmembrane region" description="Helical" evidence="4">
    <location>
        <begin position="70"/>
        <end position="93"/>
    </location>
</feature>
<dbReference type="GO" id="GO:1904680">
    <property type="term" value="F:peptide transmembrane transporter activity"/>
    <property type="evidence" value="ECO:0007669"/>
    <property type="project" value="TreeGrafter"/>
</dbReference>
<name>A0A1I2DAK5_9RHOB</name>
<evidence type="ECO:0000256" key="2">
    <source>
        <dbReference type="ARBA" id="ARBA00005695"/>
    </source>
</evidence>
<evidence type="ECO:0000313" key="7">
    <source>
        <dbReference type="Proteomes" id="UP000198977"/>
    </source>
</evidence>
<evidence type="ECO:0000313" key="6">
    <source>
        <dbReference type="EMBL" id="SFE77153.1"/>
    </source>
</evidence>
<feature type="domain" description="Solute-binding protein family 5" evidence="5">
    <location>
        <begin position="185"/>
        <end position="580"/>
    </location>
</feature>
<dbReference type="InterPro" id="IPR000914">
    <property type="entry name" value="SBP_5_dom"/>
</dbReference>
<dbReference type="GO" id="GO:0042884">
    <property type="term" value="P:microcin transport"/>
    <property type="evidence" value="ECO:0007669"/>
    <property type="project" value="TreeGrafter"/>
</dbReference>
<keyword evidence="4" id="KW-0472">Membrane</keyword>
<gene>
    <name evidence="6" type="ORF">SAMN04488523_11091</name>
</gene>
<dbReference type="Proteomes" id="UP000198977">
    <property type="component" value="Unassembled WGS sequence"/>
</dbReference>
<dbReference type="GO" id="GO:0015833">
    <property type="term" value="P:peptide transport"/>
    <property type="evidence" value="ECO:0007669"/>
    <property type="project" value="TreeGrafter"/>
</dbReference>
<dbReference type="PANTHER" id="PTHR30290:SF64">
    <property type="entry name" value="ABC TRANSPORTER PERIPLASMIC BINDING PROTEIN"/>
    <property type="match status" value="1"/>
</dbReference>
<evidence type="ECO:0000256" key="3">
    <source>
        <dbReference type="ARBA" id="ARBA00022729"/>
    </source>
</evidence>
<comment type="subcellular location">
    <subcellularLocation>
        <location evidence="1">Periplasm</location>
    </subcellularLocation>
</comment>
<dbReference type="Gene3D" id="3.10.105.10">
    <property type="entry name" value="Dipeptide-binding Protein, Domain 3"/>
    <property type="match status" value="1"/>
</dbReference>
<evidence type="ECO:0000259" key="5">
    <source>
        <dbReference type="Pfam" id="PF00496"/>
    </source>
</evidence>
<dbReference type="Pfam" id="PF00496">
    <property type="entry name" value="SBP_bac_5"/>
    <property type="match status" value="1"/>
</dbReference>
<organism evidence="6 7">
    <name type="scientific">Sulfitobacter brevis</name>
    <dbReference type="NCBI Taxonomy" id="74348"/>
    <lineage>
        <taxon>Bacteria</taxon>
        <taxon>Pseudomonadati</taxon>
        <taxon>Pseudomonadota</taxon>
        <taxon>Alphaproteobacteria</taxon>
        <taxon>Rhodobacterales</taxon>
        <taxon>Roseobacteraceae</taxon>
        <taxon>Sulfitobacter</taxon>
    </lineage>
</organism>
<dbReference type="PANTHER" id="PTHR30290">
    <property type="entry name" value="PERIPLASMIC BINDING COMPONENT OF ABC TRANSPORTER"/>
    <property type="match status" value="1"/>
</dbReference>
<dbReference type="PIRSF" id="PIRSF002741">
    <property type="entry name" value="MppA"/>
    <property type="match status" value="1"/>
</dbReference>
<dbReference type="EMBL" id="FOMW01000010">
    <property type="protein sequence ID" value="SFE77153.1"/>
    <property type="molecule type" value="Genomic_DNA"/>
</dbReference>
<comment type="similarity">
    <text evidence="2">Belongs to the bacterial solute-binding protein 5 family.</text>
</comment>
<keyword evidence="7" id="KW-1185">Reference proteome</keyword>
<dbReference type="InterPro" id="IPR039424">
    <property type="entry name" value="SBP_5"/>
</dbReference>
<dbReference type="InterPro" id="IPR030678">
    <property type="entry name" value="Peptide/Ni-bd"/>
</dbReference>
<dbReference type="AlphaFoldDB" id="A0A1I2DAK5"/>
<dbReference type="SUPFAM" id="SSF53850">
    <property type="entry name" value="Periplasmic binding protein-like II"/>
    <property type="match status" value="1"/>
</dbReference>
<sequence length="698" mass="77375">MSRPFFVSAPCAVGGSPPDNIFATCILAPSTISLDFDAVRIANLRMCLMTSAQSRTQTQTRTATRAKPPFGALHLGALIVAGTALVWGAAALAQDEKIVKSHGYSFYGNLTYPADYTHFDYVNPDAPKGGEISFSALGTFDSMNPYSRKGRGGALSYMMYESLLGEGTGNESAPADVYGEQYCLLCESLEYPESKAWVIFHMRKDAKFSTGDPVTAHDIEFSHNLLLDQGLQSYADAVRKRIPKVEVIDDYTIKFYFAEDISRRSLIDQVGGVPAWSKKWFDETGARLDESRLTTSPGSGPYVVDKVDVNRRITYKRNPEYWGNDLPFNVGRNNFDTIRVEYFGDDTAAFESFKAGEYTFRSEGDSRQWATGYDFPKVDEGYVVKEEIADGAPPTASGIVFNLASEPFKDVRVRQAVALAFNFEWTNESLQYGLFAPRASFSQDTPLMAKGAPEGAELTFLQELGDLVPPEMMSEEAVVPHTSDASRLQDRRNLRRAMGLLDEAGYAVGDTGKRVGPDGKPLRLTFLLNSSGSPTLRAVVENIMANVDAMGIEAVLENVDSAQYTSRERDRDYDMVFDSYPSLLGTGTGLAQRFGSEAATYSLFNPAGLASPLVDAIIEKSLAAQTQEEEDASIMALDRALRHEFFMIPVWYKPTFWVAYYDQYEHPKEQPAYALGYLDFWWYNAEKAEKLRAAGALR</sequence>
<dbReference type="GO" id="GO:0043190">
    <property type="term" value="C:ATP-binding cassette (ABC) transporter complex"/>
    <property type="evidence" value="ECO:0007669"/>
    <property type="project" value="InterPro"/>
</dbReference>
<keyword evidence="4" id="KW-0812">Transmembrane</keyword>
<dbReference type="GO" id="GO:0030288">
    <property type="term" value="C:outer membrane-bounded periplasmic space"/>
    <property type="evidence" value="ECO:0007669"/>
    <property type="project" value="TreeGrafter"/>
</dbReference>
<accession>A0A1I2DAK5</accession>
<reference evidence="6 7" key="1">
    <citation type="submission" date="2016-10" db="EMBL/GenBank/DDBJ databases">
        <authorList>
            <person name="de Groot N.N."/>
        </authorList>
    </citation>
    <scope>NUCLEOTIDE SEQUENCE [LARGE SCALE GENOMIC DNA]</scope>
    <source>
        <strain evidence="6 7">DSM 11443</strain>
    </source>
</reference>
<keyword evidence="4" id="KW-1133">Transmembrane helix</keyword>